<accession>A0A7Y0Q250</accession>
<evidence type="ECO:0000256" key="6">
    <source>
        <dbReference type="ARBA" id="ARBA00023136"/>
    </source>
</evidence>
<dbReference type="GO" id="GO:0005886">
    <property type="term" value="C:plasma membrane"/>
    <property type="evidence" value="ECO:0007669"/>
    <property type="project" value="TreeGrafter"/>
</dbReference>
<feature type="transmembrane region" description="Helical" evidence="8">
    <location>
        <begin position="117"/>
        <end position="134"/>
    </location>
</feature>
<comment type="subcellular location">
    <subcellularLocation>
        <location evidence="1">Membrane</location>
        <topology evidence="1">Multi-pass membrane protein</topology>
    </subcellularLocation>
</comment>
<evidence type="ECO:0000313" key="10">
    <source>
        <dbReference type="Proteomes" id="UP000533476"/>
    </source>
</evidence>
<feature type="transmembrane region" description="Helical" evidence="8">
    <location>
        <begin position="417"/>
        <end position="438"/>
    </location>
</feature>
<sequence length="497" mass="53172">MVVFLVLFAFVTVLGFYASRWRKSAVANIDEWALAGRQFGTFITWFLLGGDLYTAYTFIAVPALAFGAGALAFYAVPYTIVVYPFVFVVLPRFWSVAKAKGYVTAADFVKGRFQSRGLALAVAISGILATLPYIALQMVGMKTILQALGFGGDIPIIVAFAILAAYTYLNGLRAPAMVAVVKDILIYATIIGALIIIPGHLGGFGHIFQAANVKLHAAAKPGSVLLSPKLYTAYATLALGSAVALFFYPHAMTGVLASKSRDTVRKNAAFLPLYSLMLGGIALLGFMALAAHINVNGNNNLAVPLLFLKEFSPWFVGVAFAAILIGALVPASVMAIAASNLFTRNIYREYFVPHASENQQAGIAKFISLLVMLAALIFVVGIPVQFSLYLQTLGGVWILQTVPMIVGGIYTRWFHRTGLLIGWLVGMVLGTWMEYSVGFTTSFFALSPGIVGYAGIWALIANGIVVAILSLILHAAKVSNGVDETTVSDYQEEATSA</sequence>
<comment type="caution">
    <text evidence="9">The sequence shown here is derived from an EMBL/GenBank/DDBJ whole genome shotgun (WGS) entry which is preliminary data.</text>
</comment>
<keyword evidence="4 8" id="KW-0812">Transmembrane</keyword>
<dbReference type="Pfam" id="PF00474">
    <property type="entry name" value="SSF"/>
    <property type="match status" value="1"/>
</dbReference>
<feature type="transmembrane region" description="Helical" evidence="8">
    <location>
        <begin position="388"/>
        <end position="410"/>
    </location>
</feature>
<feature type="transmembrane region" description="Helical" evidence="8">
    <location>
        <begin position="231"/>
        <end position="248"/>
    </location>
</feature>
<dbReference type="PANTHER" id="PTHR48086">
    <property type="entry name" value="SODIUM/PROLINE SYMPORTER-RELATED"/>
    <property type="match status" value="1"/>
</dbReference>
<feature type="transmembrane region" description="Helical" evidence="8">
    <location>
        <begin position="363"/>
        <end position="382"/>
    </location>
</feature>
<keyword evidence="10" id="KW-1185">Reference proteome</keyword>
<dbReference type="PANTHER" id="PTHR48086:SF8">
    <property type="entry name" value="MONOCARBOXYLIC ACID PERMEASE"/>
    <property type="match status" value="1"/>
</dbReference>
<keyword evidence="3" id="KW-0813">Transport</keyword>
<comment type="similarity">
    <text evidence="2 7">Belongs to the sodium:solute symporter (SSF) (TC 2.A.21) family.</text>
</comment>
<evidence type="ECO:0000256" key="2">
    <source>
        <dbReference type="ARBA" id="ARBA00006434"/>
    </source>
</evidence>
<evidence type="ECO:0000313" key="9">
    <source>
        <dbReference type="EMBL" id="NMP22112.1"/>
    </source>
</evidence>
<dbReference type="InterPro" id="IPR050277">
    <property type="entry name" value="Sodium:Solute_Symporter"/>
</dbReference>
<dbReference type="Proteomes" id="UP000533476">
    <property type="component" value="Unassembled WGS sequence"/>
</dbReference>
<name>A0A7Y0Q250_9FIRM</name>
<proteinExistence type="inferred from homology"/>
<dbReference type="Gene3D" id="1.20.1730.10">
    <property type="entry name" value="Sodium/glucose cotransporter"/>
    <property type="match status" value="1"/>
</dbReference>
<dbReference type="InterPro" id="IPR038377">
    <property type="entry name" value="Na/Glc_symporter_sf"/>
</dbReference>
<keyword evidence="5 8" id="KW-1133">Transmembrane helix</keyword>
<evidence type="ECO:0000256" key="5">
    <source>
        <dbReference type="ARBA" id="ARBA00022989"/>
    </source>
</evidence>
<protein>
    <submittedName>
        <fullName evidence="9">Sodium:solute symporter</fullName>
    </submittedName>
</protein>
<evidence type="ECO:0000256" key="8">
    <source>
        <dbReference type="SAM" id="Phobius"/>
    </source>
</evidence>
<feature type="transmembrane region" description="Helical" evidence="8">
    <location>
        <begin position="450"/>
        <end position="473"/>
    </location>
</feature>
<dbReference type="PROSITE" id="PS50283">
    <property type="entry name" value="NA_SOLUT_SYMP_3"/>
    <property type="match status" value="1"/>
</dbReference>
<gene>
    <name evidence="9" type="ORF">HIJ39_07080</name>
</gene>
<evidence type="ECO:0000256" key="4">
    <source>
        <dbReference type="ARBA" id="ARBA00022692"/>
    </source>
</evidence>
<feature type="transmembrane region" description="Helical" evidence="8">
    <location>
        <begin position="184"/>
        <end position="211"/>
    </location>
</feature>
<dbReference type="GO" id="GO:0022857">
    <property type="term" value="F:transmembrane transporter activity"/>
    <property type="evidence" value="ECO:0007669"/>
    <property type="project" value="InterPro"/>
</dbReference>
<evidence type="ECO:0000256" key="7">
    <source>
        <dbReference type="RuleBase" id="RU362091"/>
    </source>
</evidence>
<dbReference type="InterPro" id="IPR001734">
    <property type="entry name" value="Na/solute_symporter"/>
</dbReference>
<dbReference type="EMBL" id="JABBVZ010000017">
    <property type="protein sequence ID" value="NMP22112.1"/>
    <property type="molecule type" value="Genomic_DNA"/>
</dbReference>
<feature type="transmembrane region" description="Helical" evidence="8">
    <location>
        <begin position="154"/>
        <end position="172"/>
    </location>
</feature>
<reference evidence="9 10" key="1">
    <citation type="submission" date="2020-04" db="EMBL/GenBank/DDBJ databases">
        <authorList>
            <person name="Zhang R."/>
            <person name="Schippers A."/>
        </authorList>
    </citation>
    <scope>NUCLEOTIDE SEQUENCE [LARGE SCALE GENOMIC DNA]</scope>
    <source>
        <strain evidence="9 10">DSM 109850</strain>
    </source>
</reference>
<keyword evidence="6 8" id="KW-0472">Membrane</keyword>
<evidence type="ECO:0000256" key="1">
    <source>
        <dbReference type="ARBA" id="ARBA00004141"/>
    </source>
</evidence>
<dbReference type="AlphaFoldDB" id="A0A7Y0Q250"/>
<feature type="transmembrane region" description="Helical" evidence="8">
    <location>
        <begin position="80"/>
        <end position="97"/>
    </location>
</feature>
<dbReference type="CDD" id="cd10322">
    <property type="entry name" value="SLC5sbd"/>
    <property type="match status" value="1"/>
</dbReference>
<dbReference type="NCBIfam" id="NF046076">
    <property type="entry name" value="monocarbox_MctP"/>
    <property type="match status" value="1"/>
</dbReference>
<evidence type="ECO:0000256" key="3">
    <source>
        <dbReference type="ARBA" id="ARBA00022448"/>
    </source>
</evidence>
<organism evidence="9 10">
    <name type="scientific">Sulfobacillus harzensis</name>
    <dbReference type="NCBI Taxonomy" id="2729629"/>
    <lineage>
        <taxon>Bacteria</taxon>
        <taxon>Bacillati</taxon>
        <taxon>Bacillota</taxon>
        <taxon>Clostridia</taxon>
        <taxon>Eubacteriales</taxon>
        <taxon>Clostridiales Family XVII. Incertae Sedis</taxon>
        <taxon>Sulfobacillus</taxon>
    </lineage>
</organism>
<feature type="transmembrane region" description="Helical" evidence="8">
    <location>
        <begin position="269"/>
        <end position="293"/>
    </location>
</feature>
<feature type="transmembrane region" description="Helical" evidence="8">
    <location>
        <begin position="313"/>
        <end position="342"/>
    </location>
</feature>